<evidence type="ECO:0000313" key="2">
    <source>
        <dbReference type="EMBL" id="QCD92165.1"/>
    </source>
</evidence>
<reference evidence="2 3" key="1">
    <citation type="submission" date="2019-04" db="EMBL/GenBank/DDBJ databases">
        <title>An improved genome assembly and genetic linkage map for asparagus bean, Vigna unguiculata ssp. sesquipedialis.</title>
        <authorList>
            <person name="Xia Q."/>
            <person name="Zhang R."/>
            <person name="Dong Y."/>
        </authorList>
    </citation>
    <scope>NUCLEOTIDE SEQUENCE [LARGE SCALE GENOMIC DNA]</scope>
    <source>
        <tissue evidence="2">Leaf</tissue>
    </source>
</reference>
<organism evidence="2 3">
    <name type="scientific">Vigna unguiculata</name>
    <name type="common">Cowpea</name>
    <dbReference type="NCBI Taxonomy" id="3917"/>
    <lineage>
        <taxon>Eukaryota</taxon>
        <taxon>Viridiplantae</taxon>
        <taxon>Streptophyta</taxon>
        <taxon>Embryophyta</taxon>
        <taxon>Tracheophyta</taxon>
        <taxon>Spermatophyta</taxon>
        <taxon>Magnoliopsida</taxon>
        <taxon>eudicotyledons</taxon>
        <taxon>Gunneridae</taxon>
        <taxon>Pentapetalae</taxon>
        <taxon>rosids</taxon>
        <taxon>fabids</taxon>
        <taxon>Fabales</taxon>
        <taxon>Fabaceae</taxon>
        <taxon>Papilionoideae</taxon>
        <taxon>50 kb inversion clade</taxon>
        <taxon>NPAAA clade</taxon>
        <taxon>indigoferoid/millettioid clade</taxon>
        <taxon>Phaseoleae</taxon>
        <taxon>Vigna</taxon>
    </lineage>
</organism>
<evidence type="ECO:0000313" key="3">
    <source>
        <dbReference type="Proteomes" id="UP000501690"/>
    </source>
</evidence>
<gene>
    <name evidence="2" type="ORF">DEO72_LG5g226</name>
</gene>
<keyword evidence="1" id="KW-0732">Signal</keyword>
<accession>A0A4D6LU97</accession>
<feature type="chain" id="PRO_5020030436" evidence="1">
    <location>
        <begin position="29"/>
        <end position="66"/>
    </location>
</feature>
<dbReference type="AlphaFoldDB" id="A0A4D6LU97"/>
<evidence type="ECO:0000256" key="1">
    <source>
        <dbReference type="SAM" id="SignalP"/>
    </source>
</evidence>
<name>A0A4D6LU97_VIGUN</name>
<protein>
    <submittedName>
        <fullName evidence="2">Uncharacterized protein</fullName>
    </submittedName>
</protein>
<dbReference type="Proteomes" id="UP000501690">
    <property type="component" value="Linkage Group LG5"/>
</dbReference>
<keyword evidence="3" id="KW-1185">Reference proteome</keyword>
<sequence>MHHLTILLLVLSPSISTVLRGFPGKAYALNLPWKSKLGAGNAMLHLTPHLSSYATCVGAFNPSMVP</sequence>
<dbReference type="EMBL" id="CP039349">
    <property type="protein sequence ID" value="QCD92165.1"/>
    <property type="molecule type" value="Genomic_DNA"/>
</dbReference>
<proteinExistence type="predicted"/>
<feature type="signal peptide" evidence="1">
    <location>
        <begin position="1"/>
        <end position="28"/>
    </location>
</feature>